<sequence length="172" mass="18505">MGRMDLSLAATYDASPEEVFAMITDVTFQEQVFQQLRAQSYAVTVGDKGDDIAVQVHWQVAEVPVVARRFVGQRLELAQSKLWHRAGADGTREADVDGGVNGAPGVAGASVKVSGRTRIIPVGRGTTQAFDLRITASVPVVRGTLEQLVADAVRARLENKFKVAARWLSGSL</sequence>
<reference evidence="1 2" key="1">
    <citation type="submission" date="2019-06" db="EMBL/GenBank/DDBJ databases">
        <title>Sequencing the genomes of 1000 actinobacteria strains.</title>
        <authorList>
            <person name="Klenk H.-P."/>
        </authorList>
    </citation>
    <scope>NUCLEOTIDE SEQUENCE [LARGE SCALE GENOMIC DNA]</scope>
    <source>
        <strain evidence="1 2">DSM 17305</strain>
    </source>
</reference>
<evidence type="ECO:0000313" key="2">
    <source>
        <dbReference type="Proteomes" id="UP000316298"/>
    </source>
</evidence>
<organism evidence="1 2">
    <name type="scientific">Kribbella jejuensis</name>
    <dbReference type="NCBI Taxonomy" id="236068"/>
    <lineage>
        <taxon>Bacteria</taxon>
        <taxon>Bacillati</taxon>
        <taxon>Actinomycetota</taxon>
        <taxon>Actinomycetes</taxon>
        <taxon>Propionibacteriales</taxon>
        <taxon>Kribbellaceae</taxon>
        <taxon>Kribbella</taxon>
    </lineage>
</organism>
<gene>
    <name evidence="1" type="ORF">FB475_5775</name>
</gene>
<dbReference type="SUPFAM" id="SSF55961">
    <property type="entry name" value="Bet v1-like"/>
    <property type="match status" value="1"/>
</dbReference>
<dbReference type="InterPro" id="IPR019639">
    <property type="entry name" value="DUF2505"/>
</dbReference>
<name>A0A542DSP7_9ACTN</name>
<dbReference type="EMBL" id="VFMM01000003">
    <property type="protein sequence ID" value="TQJ06122.1"/>
    <property type="molecule type" value="Genomic_DNA"/>
</dbReference>
<keyword evidence="2" id="KW-1185">Reference proteome</keyword>
<dbReference type="AlphaFoldDB" id="A0A542DSP7"/>
<dbReference type="Proteomes" id="UP000316298">
    <property type="component" value="Unassembled WGS sequence"/>
</dbReference>
<dbReference type="InterPro" id="IPR023393">
    <property type="entry name" value="START-like_dom_sf"/>
</dbReference>
<evidence type="ECO:0000313" key="1">
    <source>
        <dbReference type="EMBL" id="TQJ06122.1"/>
    </source>
</evidence>
<protein>
    <submittedName>
        <fullName evidence="1">Uncharacterized protein DUF2505</fullName>
    </submittedName>
</protein>
<dbReference type="OrthoDB" id="3266819at2"/>
<proteinExistence type="predicted"/>
<dbReference type="Pfam" id="PF10698">
    <property type="entry name" value="DUF2505"/>
    <property type="match status" value="1"/>
</dbReference>
<accession>A0A542DSP7</accession>
<comment type="caution">
    <text evidence="1">The sequence shown here is derived from an EMBL/GenBank/DDBJ whole genome shotgun (WGS) entry which is preliminary data.</text>
</comment>
<dbReference type="Gene3D" id="3.30.530.20">
    <property type="match status" value="1"/>
</dbReference>